<keyword evidence="1" id="KW-0472">Membrane</keyword>
<dbReference type="Proteomes" id="UP000003157">
    <property type="component" value="Unassembled WGS sequence"/>
</dbReference>
<dbReference type="RefSeq" id="WP_008787947.1">
    <property type="nucleotide sequence ID" value="NZ_AKCB01000001.1"/>
</dbReference>
<keyword evidence="1" id="KW-0812">Transmembrane</keyword>
<feature type="transmembrane region" description="Helical" evidence="1">
    <location>
        <begin position="170"/>
        <end position="190"/>
    </location>
</feature>
<dbReference type="OrthoDB" id="4624at2"/>
<evidence type="ECO:0000313" key="2">
    <source>
        <dbReference type="EMBL" id="EFW05864.1"/>
    </source>
</evidence>
<dbReference type="STRING" id="100884.GCA_000269565_00873"/>
<reference evidence="2 3" key="1">
    <citation type="submission" date="2010-12" db="EMBL/GenBank/DDBJ databases">
        <title>The Genome Sequence of Coprobacillus sp. strain 29_1.</title>
        <authorList>
            <consortium name="The Broad Institute Genome Sequencing Platform"/>
            <person name="Earl A."/>
            <person name="Ward D."/>
            <person name="Feldgarden M."/>
            <person name="Gevers D."/>
            <person name="Daigneault M."/>
            <person name="Sibley C.D."/>
            <person name="White A."/>
            <person name="Strauss J."/>
            <person name="Allen-Vercoe E."/>
            <person name="Young S.K."/>
            <person name="Zeng Q."/>
            <person name="Gargeya S."/>
            <person name="Fitzgerald M."/>
            <person name="Haas B."/>
            <person name="Abouelleil A."/>
            <person name="Alvarado L."/>
            <person name="Arachchi H.M."/>
            <person name="Berlin A."/>
            <person name="Brown A."/>
            <person name="Chapman S.B."/>
            <person name="Chen Z."/>
            <person name="Dunbar C."/>
            <person name="Freedman E."/>
            <person name="Gearin G."/>
            <person name="Gellesch M."/>
            <person name="Goldberg J."/>
            <person name="Griggs A."/>
            <person name="Gujja S."/>
            <person name="Heilman E."/>
            <person name="Heiman D."/>
            <person name="Howarth C."/>
            <person name="Larson L."/>
            <person name="Lui A."/>
            <person name="MacDonald P.J.P."/>
            <person name="Mehta T."/>
            <person name="Montmayeur A."/>
            <person name="Murphy C."/>
            <person name="Neiman D."/>
            <person name="Pearson M."/>
            <person name="Priest M."/>
            <person name="Roberts A."/>
            <person name="Saif S."/>
            <person name="Shea T."/>
            <person name="Shenoy N."/>
            <person name="Sisk P."/>
            <person name="Stolte C."/>
            <person name="Sykes S."/>
            <person name="White J."/>
            <person name="Yandava C."/>
            <person name="Nusbaum C."/>
            <person name="Birren B."/>
        </authorList>
    </citation>
    <scope>NUCLEOTIDE SEQUENCE [LARGE SCALE GENOMIC DNA]</scope>
    <source>
        <strain evidence="2 3">29_1</strain>
    </source>
</reference>
<protein>
    <recommendedName>
        <fullName evidence="4">ECF transporter S component</fullName>
    </recommendedName>
</protein>
<feature type="transmembrane region" description="Helical" evidence="1">
    <location>
        <begin position="231"/>
        <end position="259"/>
    </location>
</feature>
<sequence length="272" mass="30341">MEQIILAIIIIALGFYVFKFYPFEKGNVMNLVIAAIFIILTAICKRLAIMIPLFGAESLKIGFEYIPLMLAGYFLSPGYAFLVGLSSDIIGLILVPTGFPFLGFTLGTILVSVIPSLAKEHAKMLSEKIVQSIVMGLILVLGLGASIYIYTLDQVTISTTVHIITSQEKLTLISVCLILTIIFIILIFILKKQISQDEAKEFSTWILCVTLVEIVVTLCLTPLWLDMMYGIPFFVSLCIRVIKECAILPIEIFIGYTLIKLMKRIFVRLNKS</sequence>
<feature type="transmembrane region" description="Helical" evidence="1">
    <location>
        <begin position="202"/>
        <end position="225"/>
    </location>
</feature>
<keyword evidence="3" id="KW-1185">Reference proteome</keyword>
<organism evidence="2 3">
    <name type="scientific">Coprobacillus cateniformis</name>
    <dbReference type="NCBI Taxonomy" id="100884"/>
    <lineage>
        <taxon>Bacteria</taxon>
        <taxon>Bacillati</taxon>
        <taxon>Bacillota</taxon>
        <taxon>Erysipelotrichia</taxon>
        <taxon>Erysipelotrichales</taxon>
        <taxon>Coprobacillaceae</taxon>
        <taxon>Coprobacillus</taxon>
    </lineage>
</organism>
<evidence type="ECO:0000256" key="1">
    <source>
        <dbReference type="SAM" id="Phobius"/>
    </source>
</evidence>
<keyword evidence="1" id="KW-1133">Transmembrane helix</keyword>
<feature type="transmembrane region" description="Helical" evidence="1">
    <location>
        <begin position="28"/>
        <end position="49"/>
    </location>
</feature>
<feature type="transmembrane region" description="Helical" evidence="1">
    <location>
        <begin position="129"/>
        <end position="150"/>
    </location>
</feature>
<feature type="transmembrane region" description="Helical" evidence="1">
    <location>
        <begin position="5"/>
        <end position="22"/>
    </location>
</feature>
<dbReference type="InterPro" id="IPR030949">
    <property type="entry name" value="ECF_S_folate_fam"/>
</dbReference>
<dbReference type="GeneID" id="78228760"/>
<gene>
    <name evidence="2" type="ORF">HMPREF9488_00831</name>
</gene>
<evidence type="ECO:0008006" key="4">
    <source>
        <dbReference type="Google" id="ProtNLM"/>
    </source>
</evidence>
<accession>E7G7U3</accession>
<dbReference type="HOGENOM" id="CLU_1052686_0_0_9"/>
<name>E7G7U3_9FIRM</name>
<feature type="transmembrane region" description="Helical" evidence="1">
    <location>
        <begin position="89"/>
        <end position="117"/>
    </location>
</feature>
<evidence type="ECO:0000313" key="3">
    <source>
        <dbReference type="Proteomes" id="UP000003157"/>
    </source>
</evidence>
<dbReference type="Gene3D" id="1.10.1760.20">
    <property type="match status" value="1"/>
</dbReference>
<feature type="transmembrane region" description="Helical" evidence="1">
    <location>
        <begin position="61"/>
        <end position="83"/>
    </location>
</feature>
<dbReference type="NCBIfam" id="TIGR04518">
    <property type="entry name" value="ECF_S_folT_fam"/>
    <property type="match status" value="1"/>
</dbReference>
<dbReference type="EMBL" id="ADKX01000012">
    <property type="protein sequence ID" value="EFW05864.1"/>
    <property type="molecule type" value="Genomic_DNA"/>
</dbReference>
<dbReference type="eggNOG" id="ENOG502ZTQN">
    <property type="taxonomic scope" value="Bacteria"/>
</dbReference>
<proteinExistence type="predicted"/>
<comment type="caution">
    <text evidence="2">The sequence shown here is derived from an EMBL/GenBank/DDBJ whole genome shotgun (WGS) entry which is preliminary data.</text>
</comment>
<dbReference type="AlphaFoldDB" id="E7G7U3"/>